<dbReference type="PANTHER" id="PTHR31549">
    <property type="entry name" value="PROTEIN, PUTATIVE (DUF247)-RELATED-RELATED"/>
    <property type="match status" value="1"/>
</dbReference>
<evidence type="ECO:0000256" key="1">
    <source>
        <dbReference type="SAM" id="Phobius"/>
    </source>
</evidence>
<dbReference type="InParanoid" id="A0A251SE58"/>
<evidence type="ECO:0000313" key="3">
    <source>
        <dbReference type="EMBL" id="OTF97139.1"/>
    </source>
</evidence>
<protein>
    <submittedName>
        <fullName evidence="3">Uncharacterized protein</fullName>
    </submittedName>
</protein>
<evidence type="ECO:0000313" key="4">
    <source>
        <dbReference type="Proteomes" id="UP000215914"/>
    </source>
</evidence>
<accession>A0A251SE58</accession>
<gene>
    <name evidence="3" type="ORF">HannXRQ_Chr14g0431301</name>
    <name evidence="2" type="ORF">HanXRQr2_Chr14g0624631</name>
</gene>
<keyword evidence="1" id="KW-0472">Membrane</keyword>
<reference evidence="2 4" key="1">
    <citation type="journal article" date="2017" name="Nature">
        <title>The sunflower genome provides insights into oil metabolism, flowering and Asterid evolution.</title>
        <authorList>
            <person name="Badouin H."/>
            <person name="Gouzy J."/>
            <person name="Grassa C.J."/>
            <person name="Murat F."/>
            <person name="Staton S.E."/>
            <person name="Cottret L."/>
            <person name="Lelandais-Briere C."/>
            <person name="Owens G.L."/>
            <person name="Carrere S."/>
            <person name="Mayjonade B."/>
            <person name="Legrand L."/>
            <person name="Gill N."/>
            <person name="Kane N.C."/>
            <person name="Bowers J.E."/>
            <person name="Hubner S."/>
            <person name="Bellec A."/>
            <person name="Berard A."/>
            <person name="Berges H."/>
            <person name="Blanchet N."/>
            <person name="Boniface M.C."/>
            <person name="Brunel D."/>
            <person name="Catrice O."/>
            <person name="Chaidir N."/>
            <person name="Claudel C."/>
            <person name="Donnadieu C."/>
            <person name="Faraut T."/>
            <person name="Fievet G."/>
            <person name="Helmstetter N."/>
            <person name="King M."/>
            <person name="Knapp S.J."/>
            <person name="Lai Z."/>
            <person name="Le Paslier M.C."/>
            <person name="Lippi Y."/>
            <person name="Lorenzon L."/>
            <person name="Mandel J.R."/>
            <person name="Marage G."/>
            <person name="Marchand G."/>
            <person name="Marquand E."/>
            <person name="Bret-Mestries E."/>
            <person name="Morien E."/>
            <person name="Nambeesan S."/>
            <person name="Nguyen T."/>
            <person name="Pegot-Espagnet P."/>
            <person name="Pouilly N."/>
            <person name="Raftis F."/>
            <person name="Sallet E."/>
            <person name="Schiex T."/>
            <person name="Thomas J."/>
            <person name="Vandecasteele C."/>
            <person name="Vares D."/>
            <person name="Vear F."/>
            <person name="Vautrin S."/>
            <person name="Crespi M."/>
            <person name="Mangin B."/>
            <person name="Burke J.M."/>
            <person name="Salse J."/>
            <person name="Munos S."/>
            <person name="Vincourt P."/>
            <person name="Rieseberg L.H."/>
            <person name="Langlade N.B."/>
        </authorList>
    </citation>
    <scope>NUCLEOTIDE SEQUENCE [LARGE SCALE GENOMIC DNA]</scope>
    <source>
        <strain evidence="4">cv. SF193</strain>
        <tissue evidence="2">Leaves</tissue>
    </source>
</reference>
<feature type="transmembrane region" description="Helical" evidence="1">
    <location>
        <begin position="485"/>
        <end position="502"/>
    </location>
</feature>
<dbReference type="EMBL" id="CM007903">
    <property type="protein sequence ID" value="OTF97139.1"/>
    <property type="molecule type" value="Genomic_DNA"/>
</dbReference>
<dbReference type="PANTHER" id="PTHR31549:SF307">
    <property type="match status" value="1"/>
</dbReference>
<name>A0A251SE58_HELAN</name>
<dbReference type="Gramene" id="mRNA:HanXRQr2_Chr14g0624631">
    <property type="protein sequence ID" value="CDS:HanXRQr2_Chr14g0624631.1"/>
    <property type="gene ID" value="HanXRQr2_Chr14g0624631"/>
</dbReference>
<dbReference type="Proteomes" id="UP000215914">
    <property type="component" value="Chromosome 14"/>
</dbReference>
<reference evidence="3" key="2">
    <citation type="submission" date="2017-02" db="EMBL/GenBank/DDBJ databases">
        <title>Sunflower complete genome.</title>
        <authorList>
            <person name="Langlade N."/>
            <person name="Munos S."/>
        </authorList>
    </citation>
    <scope>NUCLEOTIDE SEQUENCE [LARGE SCALE GENOMIC DNA]</scope>
    <source>
        <tissue evidence="3">Leaves</tissue>
    </source>
</reference>
<dbReference type="OrthoDB" id="1519827at2759"/>
<dbReference type="AlphaFoldDB" id="A0A251SE58"/>
<keyword evidence="4" id="KW-1185">Reference proteome</keyword>
<organism evidence="3 4">
    <name type="scientific">Helianthus annuus</name>
    <name type="common">Common sunflower</name>
    <dbReference type="NCBI Taxonomy" id="4232"/>
    <lineage>
        <taxon>Eukaryota</taxon>
        <taxon>Viridiplantae</taxon>
        <taxon>Streptophyta</taxon>
        <taxon>Embryophyta</taxon>
        <taxon>Tracheophyta</taxon>
        <taxon>Spermatophyta</taxon>
        <taxon>Magnoliopsida</taxon>
        <taxon>eudicotyledons</taxon>
        <taxon>Gunneridae</taxon>
        <taxon>Pentapetalae</taxon>
        <taxon>asterids</taxon>
        <taxon>campanulids</taxon>
        <taxon>Asterales</taxon>
        <taxon>Asteraceae</taxon>
        <taxon>Asteroideae</taxon>
        <taxon>Heliantheae alliance</taxon>
        <taxon>Heliantheae</taxon>
        <taxon>Helianthus</taxon>
    </lineage>
</organism>
<proteinExistence type="predicted"/>
<dbReference type="InterPro" id="IPR004158">
    <property type="entry name" value="DUF247_pln"/>
</dbReference>
<dbReference type="OMA" id="SENCHDG"/>
<sequence>MASVDPSLIADPREQKWVGEISEIVKHQLEIKVEIPPVSIFKIPENITKIKPEAYKPQQIGFGPYHHFQPGPYTKMEQKKLVVLQKVLQYHKIKDFRLDVLDKVENLVPVIRACYEMFLQDDNVSLAWVSAIDGLFLLNLFETYDNKQVKVNPTQRLLAQDIMMVENQIPFMVLKEIHEALNTSSGTNFSPSVFPSLRSEEDDQLITASSTTFSLDLPSHSNLTFSPSIFRSFSEIHSPLELCSPSNAPNHVEHLLHYMYDSIINNDPLKNIHIPVSSTKPSVMSDYIPPLSLSDITNSISHVSNFLKKVPEKEIAQLYEQTVTSLQNFSKHKITIHSASKLQGIAGFEFHDLPKDGGVENVYMDDNNIYLPRITLNNDSEVILRNLVAYETLMPNSNRFPLNEYMGLMCGLIVNVEDVKLLKKDNIIKGDLGEDEVAKLFIGVSSSIMSLKTKKKSDLQEMIDQVNNVYERKPRIKAYLPVKKLANWLLVVLTTIGGFVGATWKIVAFMVSIVTVFMLTYQAYCDVYGCDNNKSVVLSYASS</sequence>
<evidence type="ECO:0000313" key="2">
    <source>
        <dbReference type="EMBL" id="KAF5767463.1"/>
    </source>
</evidence>
<dbReference type="EMBL" id="MNCJ02000329">
    <property type="protein sequence ID" value="KAF5767463.1"/>
    <property type="molecule type" value="Genomic_DNA"/>
</dbReference>
<keyword evidence="1" id="KW-1133">Transmembrane helix</keyword>
<reference evidence="2" key="3">
    <citation type="submission" date="2020-06" db="EMBL/GenBank/DDBJ databases">
        <title>Helianthus annuus Genome sequencing and assembly Release 2.</title>
        <authorList>
            <person name="Gouzy J."/>
            <person name="Langlade N."/>
            <person name="Munos S."/>
        </authorList>
    </citation>
    <scope>NUCLEOTIDE SEQUENCE</scope>
    <source>
        <tissue evidence="2">Leaves</tissue>
    </source>
</reference>
<keyword evidence="1" id="KW-0812">Transmembrane</keyword>
<dbReference type="Pfam" id="PF03140">
    <property type="entry name" value="DUF247"/>
    <property type="match status" value="1"/>
</dbReference>